<reference evidence="1" key="1">
    <citation type="submission" date="2021-02" db="EMBL/GenBank/DDBJ databases">
        <authorList>
            <person name="Nowell W R."/>
        </authorList>
    </citation>
    <scope>NUCLEOTIDE SEQUENCE</scope>
</reference>
<evidence type="ECO:0000313" key="1">
    <source>
        <dbReference type="EMBL" id="CAF1188293.1"/>
    </source>
</evidence>
<sequence>MIVLLTLIINGTSSKYLVKILGLHHGTKESFHSAKTRPDNIRLEFPELSNLNERIMDGICDEVKTYQINAMYILFDLCWIVQMTRRCAQILLKYESIAIIQLYETGILADIELIENKLFNLEYGKIRVFTNQMKEFEKPIHLLRYFRELSSIEINQWETLFKSRYRWFQPDSNLLERNQRVTNAYLIIRDLVQHKNGTSTTYYKCGNIIGADVFRMKLIMQVVDSWKHL</sequence>
<dbReference type="AlphaFoldDB" id="A0A814VFF0"/>
<comment type="caution">
    <text evidence="1">The sequence shown here is derived from an EMBL/GenBank/DDBJ whole genome shotgun (WGS) entry which is preliminary data.</text>
</comment>
<accession>A0A814VFF0</accession>
<organism evidence="1 2">
    <name type="scientific">Adineta ricciae</name>
    <name type="common">Rotifer</name>
    <dbReference type="NCBI Taxonomy" id="249248"/>
    <lineage>
        <taxon>Eukaryota</taxon>
        <taxon>Metazoa</taxon>
        <taxon>Spiralia</taxon>
        <taxon>Gnathifera</taxon>
        <taxon>Rotifera</taxon>
        <taxon>Eurotatoria</taxon>
        <taxon>Bdelloidea</taxon>
        <taxon>Adinetida</taxon>
        <taxon>Adinetidae</taxon>
        <taxon>Adineta</taxon>
    </lineage>
</organism>
<keyword evidence="2" id="KW-1185">Reference proteome</keyword>
<dbReference type="EMBL" id="CAJNOR010001715">
    <property type="protein sequence ID" value="CAF1188293.1"/>
    <property type="molecule type" value="Genomic_DNA"/>
</dbReference>
<name>A0A814VFF0_ADIRI</name>
<evidence type="ECO:0000313" key="2">
    <source>
        <dbReference type="Proteomes" id="UP000663828"/>
    </source>
</evidence>
<proteinExistence type="predicted"/>
<gene>
    <name evidence="1" type="ORF">XAT740_LOCUS22967</name>
</gene>
<dbReference type="Proteomes" id="UP000663828">
    <property type="component" value="Unassembled WGS sequence"/>
</dbReference>
<protein>
    <submittedName>
        <fullName evidence="1">Uncharacterized protein</fullName>
    </submittedName>
</protein>